<evidence type="ECO:0000256" key="1">
    <source>
        <dbReference type="SAM" id="SignalP"/>
    </source>
</evidence>
<keyword evidence="3" id="KW-1185">Reference proteome</keyword>
<evidence type="ECO:0000313" key="3">
    <source>
        <dbReference type="Proteomes" id="UP000807306"/>
    </source>
</evidence>
<name>A0A9P6EGV7_9AGAR</name>
<protein>
    <submittedName>
        <fullName evidence="2">Uncharacterized protein</fullName>
    </submittedName>
</protein>
<dbReference type="AlphaFoldDB" id="A0A9P6EGV7"/>
<gene>
    <name evidence="2" type="ORF">CPB83DRAFT_906667</name>
</gene>
<feature type="signal peptide" evidence="1">
    <location>
        <begin position="1"/>
        <end position="20"/>
    </location>
</feature>
<keyword evidence="1" id="KW-0732">Signal</keyword>
<feature type="chain" id="PRO_5040306386" evidence="1">
    <location>
        <begin position="21"/>
        <end position="115"/>
    </location>
</feature>
<dbReference type="Proteomes" id="UP000807306">
    <property type="component" value="Unassembled WGS sequence"/>
</dbReference>
<organism evidence="2 3">
    <name type="scientific">Crepidotus variabilis</name>
    <dbReference type="NCBI Taxonomy" id="179855"/>
    <lineage>
        <taxon>Eukaryota</taxon>
        <taxon>Fungi</taxon>
        <taxon>Dikarya</taxon>
        <taxon>Basidiomycota</taxon>
        <taxon>Agaricomycotina</taxon>
        <taxon>Agaricomycetes</taxon>
        <taxon>Agaricomycetidae</taxon>
        <taxon>Agaricales</taxon>
        <taxon>Agaricineae</taxon>
        <taxon>Crepidotaceae</taxon>
        <taxon>Crepidotus</taxon>
    </lineage>
</organism>
<sequence>MVQIIATLIATTLFVSSALANPHHYRRESFTQNDLLDRELPELVTREDVKLMLQRSLDMADQLDERDPFFGFLAKAAFRIGKTIHHAVQNRRHRRDLEGLEERDFSEGSFYDDLD</sequence>
<reference evidence="2" key="1">
    <citation type="submission" date="2020-11" db="EMBL/GenBank/DDBJ databases">
        <authorList>
            <consortium name="DOE Joint Genome Institute"/>
            <person name="Ahrendt S."/>
            <person name="Riley R."/>
            <person name="Andreopoulos W."/>
            <person name="Labutti K."/>
            <person name="Pangilinan J."/>
            <person name="Ruiz-Duenas F.J."/>
            <person name="Barrasa J.M."/>
            <person name="Sanchez-Garcia M."/>
            <person name="Camarero S."/>
            <person name="Miyauchi S."/>
            <person name="Serrano A."/>
            <person name="Linde D."/>
            <person name="Babiker R."/>
            <person name="Drula E."/>
            <person name="Ayuso-Fernandez I."/>
            <person name="Pacheco R."/>
            <person name="Padilla G."/>
            <person name="Ferreira P."/>
            <person name="Barriuso J."/>
            <person name="Kellner H."/>
            <person name="Castanera R."/>
            <person name="Alfaro M."/>
            <person name="Ramirez L."/>
            <person name="Pisabarro A.G."/>
            <person name="Kuo A."/>
            <person name="Tritt A."/>
            <person name="Lipzen A."/>
            <person name="He G."/>
            <person name="Yan M."/>
            <person name="Ng V."/>
            <person name="Cullen D."/>
            <person name="Martin F."/>
            <person name="Rosso M.-N."/>
            <person name="Henrissat B."/>
            <person name="Hibbett D."/>
            <person name="Martinez A.T."/>
            <person name="Grigoriev I.V."/>
        </authorList>
    </citation>
    <scope>NUCLEOTIDE SEQUENCE</scope>
    <source>
        <strain evidence="2">CBS 506.95</strain>
    </source>
</reference>
<dbReference type="EMBL" id="MU157851">
    <property type="protein sequence ID" value="KAF9528642.1"/>
    <property type="molecule type" value="Genomic_DNA"/>
</dbReference>
<accession>A0A9P6EGV7</accession>
<comment type="caution">
    <text evidence="2">The sequence shown here is derived from an EMBL/GenBank/DDBJ whole genome shotgun (WGS) entry which is preliminary data.</text>
</comment>
<evidence type="ECO:0000313" key="2">
    <source>
        <dbReference type="EMBL" id="KAF9528642.1"/>
    </source>
</evidence>
<proteinExistence type="predicted"/>